<dbReference type="PANTHER" id="PTHR42684:SF17">
    <property type="entry name" value="ADENOSYLMETHIONINE-8-AMINO-7-OXONONANOATE AMINOTRANSFERASE"/>
    <property type="match status" value="1"/>
</dbReference>
<reference evidence="4 5" key="1">
    <citation type="submission" date="2018-06" db="EMBL/GenBank/DDBJ databases">
        <title>Complete genome of Desulfovibrio marinus P48SEP.</title>
        <authorList>
            <person name="Crispim J.S."/>
            <person name="Vidigal P.M.P."/>
            <person name="Silva L.C.F."/>
            <person name="Araujo L.C."/>
            <person name="Laguardia C.N."/>
            <person name="Dias R.S."/>
            <person name="Sousa M.P."/>
            <person name="Paula S.O."/>
            <person name="Silva C."/>
        </authorList>
    </citation>
    <scope>NUCLEOTIDE SEQUENCE [LARGE SCALE GENOMIC DNA]</scope>
    <source>
        <strain evidence="4 5">P48SEP</strain>
    </source>
</reference>
<dbReference type="InterPro" id="IPR015422">
    <property type="entry name" value="PyrdxlP-dep_Trfase_small"/>
</dbReference>
<name>A0A6P1Z9N6_9BACT</name>
<keyword evidence="1" id="KW-0032">Aminotransferase</keyword>
<keyword evidence="2" id="KW-0808">Transferase</keyword>
<dbReference type="InterPro" id="IPR015421">
    <property type="entry name" value="PyrdxlP-dep_Trfase_major"/>
</dbReference>
<feature type="non-terminal residue" evidence="4">
    <location>
        <position position="138"/>
    </location>
</feature>
<dbReference type="GO" id="GO:0030170">
    <property type="term" value="F:pyridoxal phosphate binding"/>
    <property type="evidence" value="ECO:0007669"/>
    <property type="project" value="InterPro"/>
</dbReference>
<dbReference type="Gene3D" id="3.40.640.10">
    <property type="entry name" value="Type I PLP-dependent aspartate aminotransferase-like (Major domain)"/>
    <property type="match status" value="1"/>
</dbReference>
<dbReference type="Proteomes" id="UP000434052">
    <property type="component" value="Unassembled WGS sequence"/>
</dbReference>
<dbReference type="Pfam" id="PF00202">
    <property type="entry name" value="Aminotran_3"/>
    <property type="match status" value="1"/>
</dbReference>
<dbReference type="AlphaFoldDB" id="A0A6P1Z9N6"/>
<dbReference type="OrthoDB" id="9801834at2"/>
<evidence type="ECO:0000256" key="3">
    <source>
        <dbReference type="ARBA" id="ARBA00022898"/>
    </source>
</evidence>
<comment type="caution">
    <text evidence="4">The sequence shown here is derived from an EMBL/GenBank/DDBJ whole genome shotgun (WGS) entry which is preliminary data.</text>
</comment>
<dbReference type="InterPro" id="IPR015424">
    <property type="entry name" value="PyrdxlP-dep_Trfase"/>
</dbReference>
<dbReference type="GO" id="GO:0004015">
    <property type="term" value="F:adenosylmethionine-8-amino-7-oxononanoate transaminase activity"/>
    <property type="evidence" value="ECO:0007669"/>
    <property type="project" value="TreeGrafter"/>
</dbReference>
<dbReference type="EMBL" id="QMIF01000309">
    <property type="protein sequence ID" value="TVM24806.1"/>
    <property type="molecule type" value="Genomic_DNA"/>
</dbReference>
<dbReference type="InterPro" id="IPR005814">
    <property type="entry name" value="Aminotrans_3"/>
</dbReference>
<sequence length="138" mass="15477">MMTLAATLAIRQVARTVSTNGAVFMHGPTLMRNPLACVVSNACPDLLEQSHWQPKVHAMDTRLKEALLPCRHRPGVNDLRIRGAIEVVEMSDSVSVPLLQKVFIKNNIWLRHVGKLIYTMPPYIISREEVANIREVVA</sequence>
<dbReference type="Gene3D" id="3.90.1150.10">
    <property type="entry name" value="Aspartate Aminotransferase, domain 1"/>
    <property type="match status" value="1"/>
</dbReference>
<evidence type="ECO:0008006" key="6">
    <source>
        <dbReference type="Google" id="ProtNLM"/>
    </source>
</evidence>
<dbReference type="PANTHER" id="PTHR42684">
    <property type="entry name" value="ADENOSYLMETHIONINE-8-AMINO-7-OXONONANOATE AMINOTRANSFERASE"/>
    <property type="match status" value="1"/>
</dbReference>
<evidence type="ECO:0000256" key="2">
    <source>
        <dbReference type="ARBA" id="ARBA00022679"/>
    </source>
</evidence>
<dbReference type="GO" id="GO:0009102">
    <property type="term" value="P:biotin biosynthetic process"/>
    <property type="evidence" value="ECO:0007669"/>
    <property type="project" value="TreeGrafter"/>
</dbReference>
<accession>A0A6P1Z9N6</accession>
<evidence type="ECO:0000313" key="4">
    <source>
        <dbReference type="EMBL" id="TVM24806.1"/>
    </source>
</evidence>
<evidence type="ECO:0000313" key="5">
    <source>
        <dbReference type="Proteomes" id="UP000434052"/>
    </source>
</evidence>
<keyword evidence="3" id="KW-0663">Pyridoxal phosphate</keyword>
<protein>
    <recommendedName>
        <fullName evidence="6">Adenosylmethionine-8-amino-7-oxononanoate aminotransferase</fullName>
    </recommendedName>
</protein>
<evidence type="ECO:0000256" key="1">
    <source>
        <dbReference type="ARBA" id="ARBA00022576"/>
    </source>
</evidence>
<gene>
    <name evidence="4" type="ORF">DQK91_23290</name>
</gene>
<organism evidence="4 5">
    <name type="scientific">Oceanidesulfovibrio marinus</name>
    <dbReference type="NCBI Taxonomy" id="370038"/>
    <lineage>
        <taxon>Bacteria</taxon>
        <taxon>Pseudomonadati</taxon>
        <taxon>Thermodesulfobacteriota</taxon>
        <taxon>Desulfovibrionia</taxon>
        <taxon>Desulfovibrionales</taxon>
        <taxon>Desulfovibrionaceae</taxon>
        <taxon>Oceanidesulfovibrio</taxon>
    </lineage>
</organism>
<dbReference type="SUPFAM" id="SSF53383">
    <property type="entry name" value="PLP-dependent transferases"/>
    <property type="match status" value="1"/>
</dbReference>
<proteinExistence type="predicted"/>